<evidence type="ECO:0000256" key="6">
    <source>
        <dbReference type="SAM" id="MobiDB-lite"/>
    </source>
</evidence>
<comment type="caution">
    <text evidence="8">The sequence shown here is derived from an EMBL/GenBank/DDBJ whole genome shotgun (WGS) entry which is preliminary data.</text>
</comment>
<dbReference type="NCBIfam" id="TIGR01557">
    <property type="entry name" value="myb_SHAQKYF"/>
    <property type="match status" value="1"/>
</dbReference>
<evidence type="ECO:0000256" key="5">
    <source>
        <dbReference type="ARBA" id="ARBA00023242"/>
    </source>
</evidence>
<dbReference type="InterPro" id="IPR044825">
    <property type="entry name" value="GLK1/2-like"/>
</dbReference>
<dbReference type="EMBL" id="LFYR01000619">
    <property type="protein sequence ID" value="KMZ72846.1"/>
    <property type="molecule type" value="Genomic_DNA"/>
</dbReference>
<evidence type="ECO:0000256" key="2">
    <source>
        <dbReference type="ARBA" id="ARBA00023015"/>
    </source>
</evidence>
<dbReference type="Pfam" id="PF00249">
    <property type="entry name" value="Myb_DNA-binding"/>
    <property type="match status" value="1"/>
</dbReference>
<keyword evidence="5" id="KW-0539">Nucleus</keyword>
<dbReference type="PANTHER" id="PTHR31312:SF1">
    <property type="entry name" value="TRANSCRIPTION ACTIVATOR GLK1"/>
    <property type="match status" value="1"/>
</dbReference>
<dbReference type="GO" id="GO:0000976">
    <property type="term" value="F:transcription cis-regulatory region binding"/>
    <property type="evidence" value="ECO:0000318"/>
    <property type="project" value="GO_Central"/>
</dbReference>
<evidence type="ECO:0000256" key="4">
    <source>
        <dbReference type="ARBA" id="ARBA00023163"/>
    </source>
</evidence>
<dbReference type="OrthoDB" id="60033at2759"/>
<dbReference type="Gene3D" id="1.10.10.60">
    <property type="entry name" value="Homeodomain-like"/>
    <property type="match status" value="1"/>
</dbReference>
<dbReference type="AlphaFoldDB" id="A0A0K9PV23"/>
<evidence type="ECO:0000256" key="1">
    <source>
        <dbReference type="ARBA" id="ARBA00004123"/>
    </source>
</evidence>
<dbReference type="PROSITE" id="PS51294">
    <property type="entry name" value="HTH_MYB"/>
    <property type="match status" value="1"/>
</dbReference>
<organism evidence="8 9">
    <name type="scientific">Zostera marina</name>
    <name type="common">Eelgrass</name>
    <dbReference type="NCBI Taxonomy" id="29655"/>
    <lineage>
        <taxon>Eukaryota</taxon>
        <taxon>Viridiplantae</taxon>
        <taxon>Streptophyta</taxon>
        <taxon>Embryophyta</taxon>
        <taxon>Tracheophyta</taxon>
        <taxon>Spermatophyta</taxon>
        <taxon>Magnoliopsida</taxon>
        <taxon>Liliopsida</taxon>
        <taxon>Zosteraceae</taxon>
        <taxon>Zostera</taxon>
    </lineage>
</organism>
<dbReference type="InterPro" id="IPR009057">
    <property type="entry name" value="Homeodomain-like_sf"/>
</dbReference>
<keyword evidence="9" id="KW-1185">Reference proteome</keyword>
<feature type="region of interest" description="Disordered" evidence="6">
    <location>
        <begin position="32"/>
        <end position="61"/>
    </location>
</feature>
<keyword evidence="3" id="KW-0238">DNA-binding</keyword>
<dbReference type="SUPFAM" id="SSF46689">
    <property type="entry name" value="Homeodomain-like"/>
    <property type="match status" value="1"/>
</dbReference>
<dbReference type="InterPro" id="IPR006447">
    <property type="entry name" value="Myb_dom_plants"/>
</dbReference>
<name>A0A0K9PV23_ZOSMR</name>
<sequence length="378" mass="43178">MLAISTQENYFLEDVDFDDLFVGFDVAGDDDNDDDALAPVLEKNSSSAPDVSEKVEEEDMSETGDIIHLQNGDAKGSDQTVPEAEVETETAADLTPNNSQKKRKLKKVHWTPELHRRFVEAVEELGVDKAVPSRILEIMGIDCLTRHNIASHLQKYRSHRKHMLKRDAEAVTWHHRRQMYGGRGPSARYKREMPVSASCLVPTIGFPSPPLPPLIRHFRPLHVWGHPTVDHAMMHMWPHNLAQSHQWALPHHATMPDPSSCWHYPINPNSHRFPALSTLQPLYIPPYHRLHHYHNHQLYRPDLNRLPLAPRKRLKSEEFHPSKESIDATIGDVLSNPWLPLPLGLKPPSVESILLQLKKEDIANSIQFRSIVHQTSVE</sequence>
<feature type="domain" description="HTH myb-type" evidence="7">
    <location>
        <begin position="102"/>
        <end position="161"/>
    </location>
</feature>
<dbReference type="OMA" id="FWHHAYM"/>
<reference evidence="9" key="1">
    <citation type="journal article" date="2016" name="Nature">
        <title>The genome of the seagrass Zostera marina reveals angiosperm adaptation to the sea.</title>
        <authorList>
            <person name="Olsen J.L."/>
            <person name="Rouze P."/>
            <person name="Verhelst B."/>
            <person name="Lin Y.-C."/>
            <person name="Bayer T."/>
            <person name="Collen J."/>
            <person name="Dattolo E."/>
            <person name="De Paoli E."/>
            <person name="Dittami S."/>
            <person name="Maumus F."/>
            <person name="Michel G."/>
            <person name="Kersting A."/>
            <person name="Lauritano C."/>
            <person name="Lohaus R."/>
            <person name="Toepel M."/>
            <person name="Tonon T."/>
            <person name="Vanneste K."/>
            <person name="Amirebrahimi M."/>
            <person name="Brakel J."/>
            <person name="Bostroem C."/>
            <person name="Chovatia M."/>
            <person name="Grimwood J."/>
            <person name="Jenkins J.W."/>
            <person name="Jueterbock A."/>
            <person name="Mraz A."/>
            <person name="Stam W.T."/>
            <person name="Tice H."/>
            <person name="Bornberg-Bauer E."/>
            <person name="Green P.J."/>
            <person name="Pearson G.A."/>
            <person name="Procaccini G."/>
            <person name="Duarte C.M."/>
            <person name="Schmutz J."/>
            <person name="Reusch T.B.H."/>
            <person name="Van de Peer Y."/>
        </authorList>
    </citation>
    <scope>NUCLEOTIDE SEQUENCE [LARGE SCALE GENOMIC DNA]</scope>
    <source>
        <strain evidence="9">cv. Finnish</strain>
    </source>
</reference>
<dbReference type="GO" id="GO:0003700">
    <property type="term" value="F:DNA-binding transcription factor activity"/>
    <property type="evidence" value="ECO:0000318"/>
    <property type="project" value="GO_Central"/>
</dbReference>
<dbReference type="GO" id="GO:0005634">
    <property type="term" value="C:nucleus"/>
    <property type="evidence" value="ECO:0000318"/>
    <property type="project" value="GO_Central"/>
</dbReference>
<proteinExistence type="predicted"/>
<dbReference type="FunFam" id="1.10.10.60:FF:000007">
    <property type="entry name" value="Two-component response regulator"/>
    <property type="match status" value="1"/>
</dbReference>
<gene>
    <name evidence="8" type="ORF">ZOSMA_159G00100</name>
</gene>
<dbReference type="PANTHER" id="PTHR31312">
    <property type="entry name" value="TRANSCRIPTION ACTIVATOR GLK1"/>
    <property type="match status" value="1"/>
</dbReference>
<accession>A0A0K9PV23</accession>
<protein>
    <submittedName>
        <fullName evidence="8">Response regulator</fullName>
    </submittedName>
</protein>
<evidence type="ECO:0000256" key="3">
    <source>
        <dbReference type="ARBA" id="ARBA00023125"/>
    </source>
</evidence>
<dbReference type="InterPro" id="IPR001005">
    <property type="entry name" value="SANT/Myb"/>
</dbReference>
<keyword evidence="4" id="KW-0804">Transcription</keyword>
<evidence type="ECO:0000313" key="8">
    <source>
        <dbReference type="EMBL" id="KMZ72846.1"/>
    </source>
</evidence>
<comment type="subcellular location">
    <subcellularLocation>
        <location evidence="1">Nucleus</location>
    </subcellularLocation>
</comment>
<evidence type="ECO:0000259" key="7">
    <source>
        <dbReference type="PROSITE" id="PS51294"/>
    </source>
</evidence>
<dbReference type="GO" id="GO:0045893">
    <property type="term" value="P:positive regulation of DNA-templated transcription"/>
    <property type="evidence" value="ECO:0000318"/>
    <property type="project" value="GO_Central"/>
</dbReference>
<keyword evidence="2" id="KW-0805">Transcription regulation</keyword>
<dbReference type="InterPro" id="IPR017930">
    <property type="entry name" value="Myb_dom"/>
</dbReference>
<evidence type="ECO:0000313" key="9">
    <source>
        <dbReference type="Proteomes" id="UP000036987"/>
    </source>
</evidence>
<dbReference type="Proteomes" id="UP000036987">
    <property type="component" value="Unassembled WGS sequence"/>
</dbReference>